<gene>
    <name evidence="1" type="ORF">HPB47_023449</name>
</gene>
<name>A0AC60Q6Y3_IXOPE</name>
<accession>A0AC60Q6Y3</accession>
<sequence>MPTKSTSEHVHGYSGSGDGGAGGTLVAAARCQHGVYGVGPGHCCPPANQPGPLSNGGAAETGLNPGGTVPADCAESYSSTDCSDCDEEDEDDDDDYEESLTCNVCERSFNNGRQLSQHQQRKRHYGCSVCDAIFPTLMALEHHKESLEHWSDEEPCRDHRRARTALRRRRNQDEDEDDDDDDDEDDDDDDEDTDSDSDLEPGPKSQELERLL</sequence>
<evidence type="ECO:0000313" key="2">
    <source>
        <dbReference type="Proteomes" id="UP000805193"/>
    </source>
</evidence>
<dbReference type="EMBL" id="JABSTQ010009396">
    <property type="protein sequence ID" value="KAG0429623.1"/>
    <property type="molecule type" value="Genomic_DNA"/>
</dbReference>
<organism evidence="1 2">
    <name type="scientific">Ixodes persulcatus</name>
    <name type="common">Taiga tick</name>
    <dbReference type="NCBI Taxonomy" id="34615"/>
    <lineage>
        <taxon>Eukaryota</taxon>
        <taxon>Metazoa</taxon>
        <taxon>Ecdysozoa</taxon>
        <taxon>Arthropoda</taxon>
        <taxon>Chelicerata</taxon>
        <taxon>Arachnida</taxon>
        <taxon>Acari</taxon>
        <taxon>Parasitiformes</taxon>
        <taxon>Ixodida</taxon>
        <taxon>Ixodoidea</taxon>
        <taxon>Ixodidae</taxon>
        <taxon>Ixodinae</taxon>
        <taxon>Ixodes</taxon>
    </lineage>
</organism>
<dbReference type="Proteomes" id="UP000805193">
    <property type="component" value="Unassembled WGS sequence"/>
</dbReference>
<reference evidence="1 2" key="1">
    <citation type="journal article" date="2020" name="Cell">
        <title>Large-Scale Comparative Analyses of Tick Genomes Elucidate Their Genetic Diversity and Vector Capacities.</title>
        <authorList>
            <consortium name="Tick Genome and Microbiome Consortium (TIGMIC)"/>
            <person name="Jia N."/>
            <person name="Wang J."/>
            <person name="Shi W."/>
            <person name="Du L."/>
            <person name="Sun Y."/>
            <person name="Zhan W."/>
            <person name="Jiang J.F."/>
            <person name="Wang Q."/>
            <person name="Zhang B."/>
            <person name="Ji P."/>
            <person name="Bell-Sakyi L."/>
            <person name="Cui X.M."/>
            <person name="Yuan T.T."/>
            <person name="Jiang B.G."/>
            <person name="Yang W.F."/>
            <person name="Lam T.T."/>
            <person name="Chang Q.C."/>
            <person name="Ding S.J."/>
            <person name="Wang X.J."/>
            <person name="Zhu J.G."/>
            <person name="Ruan X.D."/>
            <person name="Zhao L."/>
            <person name="Wei J.T."/>
            <person name="Ye R.Z."/>
            <person name="Que T.C."/>
            <person name="Du C.H."/>
            <person name="Zhou Y.H."/>
            <person name="Cheng J.X."/>
            <person name="Dai P.F."/>
            <person name="Guo W.B."/>
            <person name="Han X.H."/>
            <person name="Huang E.J."/>
            <person name="Li L.F."/>
            <person name="Wei W."/>
            <person name="Gao Y.C."/>
            <person name="Liu J.Z."/>
            <person name="Shao H.Z."/>
            <person name="Wang X."/>
            <person name="Wang C.C."/>
            <person name="Yang T.C."/>
            <person name="Huo Q.B."/>
            <person name="Li W."/>
            <person name="Chen H.Y."/>
            <person name="Chen S.E."/>
            <person name="Zhou L.G."/>
            <person name="Ni X.B."/>
            <person name="Tian J.H."/>
            <person name="Sheng Y."/>
            <person name="Liu T."/>
            <person name="Pan Y.S."/>
            <person name="Xia L.Y."/>
            <person name="Li J."/>
            <person name="Zhao F."/>
            <person name="Cao W.C."/>
        </authorList>
    </citation>
    <scope>NUCLEOTIDE SEQUENCE [LARGE SCALE GENOMIC DNA]</scope>
    <source>
        <strain evidence="1">Iper-2018</strain>
    </source>
</reference>
<evidence type="ECO:0000313" key="1">
    <source>
        <dbReference type="EMBL" id="KAG0429623.1"/>
    </source>
</evidence>
<protein>
    <submittedName>
        <fullName evidence="1">Uncharacterized protein</fullName>
    </submittedName>
</protein>
<proteinExistence type="predicted"/>
<keyword evidence="2" id="KW-1185">Reference proteome</keyword>
<comment type="caution">
    <text evidence="1">The sequence shown here is derived from an EMBL/GenBank/DDBJ whole genome shotgun (WGS) entry which is preliminary data.</text>
</comment>